<dbReference type="Pfam" id="PF08281">
    <property type="entry name" value="Sigma70_r4_2"/>
    <property type="match status" value="1"/>
</dbReference>
<evidence type="ECO:0000313" key="8">
    <source>
        <dbReference type="EMBL" id="MFE1353142.1"/>
    </source>
</evidence>
<reference evidence="8 9" key="1">
    <citation type="submission" date="2024-09" db="EMBL/GenBank/DDBJ databases">
        <title>The Natural Products Discovery Center: Release of the First 8490 Sequenced Strains for Exploring Actinobacteria Biosynthetic Diversity.</title>
        <authorList>
            <person name="Kalkreuter E."/>
            <person name="Kautsar S.A."/>
            <person name="Yang D."/>
            <person name="Bader C.D."/>
            <person name="Teijaro C.N."/>
            <person name="Fluegel L."/>
            <person name="Davis C.M."/>
            <person name="Simpson J.R."/>
            <person name="Lauterbach L."/>
            <person name="Steele A.D."/>
            <person name="Gui C."/>
            <person name="Meng S."/>
            <person name="Li G."/>
            <person name="Viehrig K."/>
            <person name="Ye F."/>
            <person name="Su P."/>
            <person name="Kiefer A.F."/>
            <person name="Nichols A."/>
            <person name="Cepeda A.J."/>
            <person name="Yan W."/>
            <person name="Fan B."/>
            <person name="Jiang Y."/>
            <person name="Adhikari A."/>
            <person name="Zheng C.-J."/>
            <person name="Schuster L."/>
            <person name="Cowan T.M."/>
            <person name="Smanski M.J."/>
            <person name="Chevrette M.G."/>
            <person name="De Carvalho L.P.S."/>
            <person name="Shen B."/>
        </authorList>
    </citation>
    <scope>NUCLEOTIDE SEQUENCE [LARGE SCALE GENOMIC DNA]</scope>
    <source>
        <strain evidence="8 9">NPDC058753</strain>
    </source>
</reference>
<dbReference type="SUPFAM" id="SSF88659">
    <property type="entry name" value="Sigma3 and sigma4 domains of RNA polymerase sigma factors"/>
    <property type="match status" value="1"/>
</dbReference>
<evidence type="ECO:0000256" key="4">
    <source>
        <dbReference type="ARBA" id="ARBA00023125"/>
    </source>
</evidence>
<gene>
    <name evidence="8" type="ORF">ACFW6T_14280</name>
</gene>
<evidence type="ECO:0000256" key="3">
    <source>
        <dbReference type="ARBA" id="ARBA00023082"/>
    </source>
</evidence>
<dbReference type="RefSeq" id="WP_380326083.1">
    <property type="nucleotide sequence ID" value="NZ_JBHYPW010000032.1"/>
</dbReference>
<keyword evidence="5" id="KW-0804">Transcription</keyword>
<keyword evidence="2" id="KW-0805">Transcription regulation</keyword>
<dbReference type="InterPro" id="IPR013324">
    <property type="entry name" value="RNA_pol_sigma_r3/r4-like"/>
</dbReference>
<dbReference type="EMBL" id="JBHYPX010000024">
    <property type="protein sequence ID" value="MFE1353142.1"/>
    <property type="molecule type" value="Genomic_DNA"/>
</dbReference>
<evidence type="ECO:0000256" key="2">
    <source>
        <dbReference type="ARBA" id="ARBA00023015"/>
    </source>
</evidence>
<dbReference type="Gene3D" id="1.10.10.10">
    <property type="entry name" value="Winged helix-like DNA-binding domain superfamily/Winged helix DNA-binding domain"/>
    <property type="match status" value="1"/>
</dbReference>
<comment type="caution">
    <text evidence="8">The sequence shown here is derived from an EMBL/GenBank/DDBJ whole genome shotgun (WGS) entry which is preliminary data.</text>
</comment>
<keyword evidence="9" id="KW-1185">Reference proteome</keyword>
<protein>
    <submittedName>
        <fullName evidence="8">Sigma factor-like helix-turn-helix DNA-binding protein</fullName>
    </submittedName>
</protein>
<dbReference type="PANTHER" id="PTHR43133:SF50">
    <property type="entry name" value="ECF RNA POLYMERASE SIGMA FACTOR SIGM"/>
    <property type="match status" value="1"/>
</dbReference>
<dbReference type="InterPro" id="IPR036388">
    <property type="entry name" value="WH-like_DNA-bd_sf"/>
</dbReference>
<evidence type="ECO:0000259" key="7">
    <source>
        <dbReference type="Pfam" id="PF08281"/>
    </source>
</evidence>
<keyword evidence="3" id="KW-0731">Sigma factor</keyword>
<dbReference type="InterPro" id="IPR039425">
    <property type="entry name" value="RNA_pol_sigma-70-like"/>
</dbReference>
<accession>A0ABW6GK83</accession>
<evidence type="ECO:0000256" key="1">
    <source>
        <dbReference type="ARBA" id="ARBA00010641"/>
    </source>
</evidence>
<evidence type="ECO:0000256" key="5">
    <source>
        <dbReference type="ARBA" id="ARBA00023163"/>
    </source>
</evidence>
<proteinExistence type="inferred from homology"/>
<evidence type="ECO:0000256" key="6">
    <source>
        <dbReference type="SAM" id="MobiDB-lite"/>
    </source>
</evidence>
<feature type="compositionally biased region" description="Basic residues" evidence="6">
    <location>
        <begin position="195"/>
        <end position="204"/>
    </location>
</feature>
<feature type="region of interest" description="Disordered" evidence="6">
    <location>
        <begin position="177"/>
        <end position="204"/>
    </location>
</feature>
<sequence>MNESDWAVGDRHRLTFDAFCDTHHRTWTGFAGVRLPDARAARAAVETAKGRVWREWPRILRERFPAFHAWTILKEEVGAAVLQRTAADEPPPPPGHVPLWVCAVRHAAERARHLPATTGSHQQLYAALRGLSERRHDVVVLRYLLDLTDAQIADCLATTEANVRSTATQALDRLAAALGPARPGPDRPGSGPGRHCPRPRREHG</sequence>
<dbReference type="PANTHER" id="PTHR43133">
    <property type="entry name" value="RNA POLYMERASE ECF-TYPE SIGMA FACTO"/>
    <property type="match status" value="1"/>
</dbReference>
<keyword evidence="4" id="KW-0238">DNA-binding</keyword>
<evidence type="ECO:0000313" key="9">
    <source>
        <dbReference type="Proteomes" id="UP001599542"/>
    </source>
</evidence>
<dbReference type="Proteomes" id="UP001599542">
    <property type="component" value="Unassembled WGS sequence"/>
</dbReference>
<organism evidence="8 9">
    <name type="scientific">Kitasatospora phosalacinea</name>
    <dbReference type="NCBI Taxonomy" id="2065"/>
    <lineage>
        <taxon>Bacteria</taxon>
        <taxon>Bacillati</taxon>
        <taxon>Actinomycetota</taxon>
        <taxon>Actinomycetes</taxon>
        <taxon>Kitasatosporales</taxon>
        <taxon>Streptomycetaceae</taxon>
        <taxon>Kitasatospora</taxon>
    </lineage>
</organism>
<feature type="domain" description="RNA polymerase sigma factor 70 region 4 type 2" evidence="7">
    <location>
        <begin position="122"/>
        <end position="174"/>
    </location>
</feature>
<dbReference type="InterPro" id="IPR013249">
    <property type="entry name" value="RNA_pol_sigma70_r4_t2"/>
</dbReference>
<name>A0ABW6GK83_9ACTN</name>
<comment type="similarity">
    <text evidence="1">Belongs to the sigma-70 factor family. ECF subfamily.</text>
</comment>